<name>A0A699RDI3_TANCI</name>
<accession>A0A699RDI3</accession>
<sequence>MSLDDLYNHLKVYEPEVQKKSDSQHMAFISSAKNSSGNKEVNTTSIPTASTQVSPASANVAAACISLDTACAYIASQSNGSQIKYEDINQ</sequence>
<evidence type="ECO:0000313" key="1">
    <source>
        <dbReference type="EMBL" id="GFC83137.1"/>
    </source>
</evidence>
<dbReference type="EMBL" id="BKCJ011087933">
    <property type="protein sequence ID" value="GFC83137.1"/>
    <property type="molecule type" value="Genomic_DNA"/>
</dbReference>
<organism evidence="1">
    <name type="scientific">Tanacetum cinerariifolium</name>
    <name type="common">Dalmatian daisy</name>
    <name type="synonym">Chrysanthemum cinerariifolium</name>
    <dbReference type="NCBI Taxonomy" id="118510"/>
    <lineage>
        <taxon>Eukaryota</taxon>
        <taxon>Viridiplantae</taxon>
        <taxon>Streptophyta</taxon>
        <taxon>Embryophyta</taxon>
        <taxon>Tracheophyta</taxon>
        <taxon>Spermatophyta</taxon>
        <taxon>Magnoliopsida</taxon>
        <taxon>eudicotyledons</taxon>
        <taxon>Gunneridae</taxon>
        <taxon>Pentapetalae</taxon>
        <taxon>asterids</taxon>
        <taxon>campanulids</taxon>
        <taxon>Asterales</taxon>
        <taxon>Asteraceae</taxon>
        <taxon>Asteroideae</taxon>
        <taxon>Anthemideae</taxon>
        <taxon>Anthemidinae</taxon>
        <taxon>Tanacetum</taxon>
    </lineage>
</organism>
<dbReference type="AlphaFoldDB" id="A0A699RDI3"/>
<comment type="caution">
    <text evidence="1">The sequence shown here is derived from an EMBL/GenBank/DDBJ whole genome shotgun (WGS) entry which is preliminary data.</text>
</comment>
<gene>
    <name evidence="1" type="ORF">Tci_855107</name>
</gene>
<reference evidence="1" key="1">
    <citation type="journal article" date="2019" name="Sci. Rep.">
        <title>Draft genome of Tanacetum cinerariifolium, the natural source of mosquito coil.</title>
        <authorList>
            <person name="Yamashiro T."/>
            <person name="Shiraishi A."/>
            <person name="Satake H."/>
            <person name="Nakayama K."/>
        </authorList>
    </citation>
    <scope>NUCLEOTIDE SEQUENCE</scope>
</reference>
<feature type="non-terminal residue" evidence="1">
    <location>
        <position position="90"/>
    </location>
</feature>
<protein>
    <submittedName>
        <fullName evidence="1">Uncharacterized protein</fullName>
    </submittedName>
</protein>
<proteinExistence type="predicted"/>